<evidence type="ECO:0000256" key="6">
    <source>
        <dbReference type="ARBA" id="ARBA00022989"/>
    </source>
</evidence>
<dbReference type="GO" id="GO:0005637">
    <property type="term" value="C:nuclear inner membrane"/>
    <property type="evidence" value="ECO:0007669"/>
    <property type="project" value="TreeGrafter"/>
</dbReference>
<feature type="transmembrane region" description="Helical" evidence="8">
    <location>
        <begin position="64"/>
        <end position="87"/>
    </location>
</feature>
<gene>
    <name evidence="10" type="primary">LOC115825416</name>
</gene>
<comment type="similarity">
    <text evidence="2">Belongs to the dpy-19 family.</text>
</comment>
<feature type="transmembrane region" description="Helical" evidence="8">
    <location>
        <begin position="269"/>
        <end position="286"/>
    </location>
</feature>
<keyword evidence="3" id="KW-0328">Glycosyltransferase</keyword>
<dbReference type="AlphaFoldDB" id="A0A6J2WNH3"/>
<evidence type="ECO:0000256" key="3">
    <source>
        <dbReference type="ARBA" id="ARBA00022676"/>
    </source>
</evidence>
<name>A0A6J2WNH3_CHACN</name>
<dbReference type="Proteomes" id="UP000504632">
    <property type="component" value="Chromosome 12"/>
</dbReference>
<accession>A0A6J2WNH3</accession>
<dbReference type="OrthoDB" id="6019623at2759"/>
<evidence type="ECO:0000313" key="9">
    <source>
        <dbReference type="Proteomes" id="UP000504632"/>
    </source>
</evidence>
<evidence type="ECO:0000256" key="2">
    <source>
        <dbReference type="ARBA" id="ARBA00008744"/>
    </source>
</evidence>
<feature type="transmembrane region" description="Helical" evidence="8">
    <location>
        <begin position="402"/>
        <end position="428"/>
    </location>
</feature>
<sequence>MVRTRSFSDGEVEECQCSLCNPNNSSTTQSHCIHTGHKRTTVKDLFRSKDGPLHKIGSFVSDRLGITLSATISLFITLSMAAFAGYIHWRYLMMLFENDHNFSRLSALEKEMAFRTEMGLYYSYFKNFIRAPSFTTGLHFILNDQFTEYPLVINALKRFSLYPEVFVGMLFRVYTGLMDFIGIPTITCWDVDRGNGQEPVEICTGMGDPTHFYVSAIFILNGFLMSLFCIYGAYLSRSCLGGLVTVLCLFFNHGESTRVMWTPPLRESFAYPFFVLQMLLLTCTLRRPNPGRGTLIGVGVCNVLFVVSWSFAQCVLQTQIACLFACYILDYIPLSKIKALLTVHVGVVILRDSIKRHFDSLAQTAVAQGVAWHVFLVFFKLMMSSLFDGFSNDTALSYVKTLVLPAAVAVVAAVTGKIVFHCLQLLVFSLMALLVMRLKLLLVPHMCLMASLICSRPLFSWVGERHRHECLIYGLLSIMAIQGVVNYESQWNIMVNLSNPPQEELLQWIKTQTKPNAVFAGASSTMASVWLSTGRPIVNLPHFEHPEQRRRSKLVYSVYSRKSAAEAHRNLSELHVDYFILEDFWCMLRSRPGCSMPEIWDEEDSVNRGQTPLCARLSVDSEPFFTTLFQNKLYKVLRVPKEPQAS</sequence>
<feature type="transmembrane region" description="Helical" evidence="8">
    <location>
        <begin position="361"/>
        <end position="382"/>
    </location>
</feature>
<keyword evidence="4" id="KW-0808">Transferase</keyword>
<keyword evidence="5 8" id="KW-0812">Transmembrane</keyword>
<evidence type="ECO:0000313" key="10">
    <source>
        <dbReference type="RefSeq" id="XP_030645107.1"/>
    </source>
</evidence>
<evidence type="ECO:0000256" key="8">
    <source>
        <dbReference type="SAM" id="Phobius"/>
    </source>
</evidence>
<feature type="transmembrane region" description="Helical" evidence="8">
    <location>
        <begin position="440"/>
        <end position="459"/>
    </location>
</feature>
<comment type="subcellular location">
    <subcellularLocation>
        <location evidence="1">Membrane</location>
        <topology evidence="1">Multi-pass membrane protein</topology>
    </subcellularLocation>
</comment>
<feature type="transmembrane region" description="Helical" evidence="8">
    <location>
        <begin position="212"/>
        <end position="234"/>
    </location>
</feature>
<proteinExistence type="inferred from homology"/>
<dbReference type="InParanoid" id="A0A6J2WNH3"/>
<dbReference type="InterPro" id="IPR018732">
    <property type="entry name" value="Dpy-19/Dpy-19-like"/>
</dbReference>
<dbReference type="RefSeq" id="XP_030645107.1">
    <property type="nucleotide sequence ID" value="XM_030789247.1"/>
</dbReference>
<reference evidence="10" key="1">
    <citation type="submission" date="2025-08" db="UniProtKB">
        <authorList>
            <consortium name="RefSeq"/>
        </authorList>
    </citation>
    <scope>IDENTIFICATION</scope>
</reference>
<evidence type="ECO:0000256" key="1">
    <source>
        <dbReference type="ARBA" id="ARBA00004141"/>
    </source>
</evidence>
<dbReference type="PANTHER" id="PTHR31488">
    <property type="entry name" value="DPY-19-LIKE 1, LIKE (H. SAPIENS)"/>
    <property type="match status" value="1"/>
</dbReference>
<organism evidence="9 10">
    <name type="scientific">Chanos chanos</name>
    <name type="common">Milkfish</name>
    <name type="synonym">Mugil chanos</name>
    <dbReference type="NCBI Taxonomy" id="29144"/>
    <lineage>
        <taxon>Eukaryota</taxon>
        <taxon>Metazoa</taxon>
        <taxon>Chordata</taxon>
        <taxon>Craniata</taxon>
        <taxon>Vertebrata</taxon>
        <taxon>Euteleostomi</taxon>
        <taxon>Actinopterygii</taxon>
        <taxon>Neopterygii</taxon>
        <taxon>Teleostei</taxon>
        <taxon>Ostariophysi</taxon>
        <taxon>Gonorynchiformes</taxon>
        <taxon>Chanidae</taxon>
        <taxon>Chanos</taxon>
    </lineage>
</organism>
<keyword evidence="7 8" id="KW-0472">Membrane</keyword>
<evidence type="ECO:0000256" key="5">
    <source>
        <dbReference type="ARBA" id="ARBA00022692"/>
    </source>
</evidence>
<protein>
    <submittedName>
        <fullName evidence="10">Probable C-mannosyltransferase DPY19L1</fullName>
    </submittedName>
</protein>
<keyword evidence="6 8" id="KW-1133">Transmembrane helix</keyword>
<feature type="transmembrane region" description="Helical" evidence="8">
    <location>
        <begin position="293"/>
        <end position="312"/>
    </location>
</feature>
<dbReference type="PANTHER" id="PTHR31488:SF1">
    <property type="entry name" value="C-MANNOSYLTRANSFERASE DPY19L1"/>
    <property type="match status" value="1"/>
</dbReference>
<keyword evidence="9" id="KW-1185">Reference proteome</keyword>
<dbReference type="Pfam" id="PF10034">
    <property type="entry name" value="Dpy19"/>
    <property type="match status" value="2"/>
</dbReference>
<evidence type="ECO:0000256" key="4">
    <source>
        <dbReference type="ARBA" id="ARBA00022679"/>
    </source>
</evidence>
<evidence type="ECO:0000256" key="7">
    <source>
        <dbReference type="ARBA" id="ARBA00023136"/>
    </source>
</evidence>
<dbReference type="GO" id="GO:0000030">
    <property type="term" value="F:mannosyltransferase activity"/>
    <property type="evidence" value="ECO:0007669"/>
    <property type="project" value="TreeGrafter"/>
</dbReference>
<dbReference type="GeneID" id="115825416"/>